<reference evidence="2" key="1">
    <citation type="submission" date="2020-05" db="EMBL/GenBank/DDBJ databases">
        <authorList>
            <person name="Chiriac C."/>
            <person name="Salcher M."/>
            <person name="Ghai R."/>
            <person name="Kavagutti S V."/>
        </authorList>
    </citation>
    <scope>NUCLEOTIDE SEQUENCE</scope>
</reference>
<proteinExistence type="predicted"/>
<feature type="region of interest" description="Disordered" evidence="1">
    <location>
        <begin position="1"/>
        <end position="22"/>
    </location>
</feature>
<gene>
    <name evidence="2" type="ORF">UFOVP1295_32</name>
</gene>
<name>A0A6J5RPW6_9CAUD</name>
<organism evidence="2">
    <name type="scientific">uncultured Caudovirales phage</name>
    <dbReference type="NCBI Taxonomy" id="2100421"/>
    <lineage>
        <taxon>Viruses</taxon>
        <taxon>Duplodnaviria</taxon>
        <taxon>Heunggongvirae</taxon>
        <taxon>Uroviricota</taxon>
        <taxon>Caudoviricetes</taxon>
        <taxon>Peduoviridae</taxon>
        <taxon>Maltschvirus</taxon>
        <taxon>Maltschvirus maltsch</taxon>
    </lineage>
</organism>
<sequence>MRHDNETRHGSPHDRGRADAWYGRDPVPHYFEGDSFMSPRIDIEEMSAGEIQSYQDGYYEQLTTNERKEW</sequence>
<feature type="compositionally biased region" description="Basic and acidic residues" evidence="1">
    <location>
        <begin position="1"/>
        <end position="18"/>
    </location>
</feature>
<evidence type="ECO:0000313" key="2">
    <source>
        <dbReference type="EMBL" id="CAB4195738.1"/>
    </source>
</evidence>
<dbReference type="EMBL" id="LR797242">
    <property type="protein sequence ID" value="CAB4195738.1"/>
    <property type="molecule type" value="Genomic_DNA"/>
</dbReference>
<accession>A0A6J5RPW6</accession>
<protein>
    <submittedName>
        <fullName evidence="2">Uncharacterized protein</fullName>
    </submittedName>
</protein>
<evidence type="ECO:0000256" key="1">
    <source>
        <dbReference type="SAM" id="MobiDB-lite"/>
    </source>
</evidence>